<dbReference type="Gene3D" id="6.10.280.50">
    <property type="match status" value="1"/>
</dbReference>
<sequence length="81" mass="9136">MHSTLLSHALTIEFPELAEKVKSLKESNAHFVKLLDEHDALDKQITQDEMGVKAISDDALHALKQQRAHLKDELYRMATAA</sequence>
<dbReference type="InterPro" id="IPR007420">
    <property type="entry name" value="DUF465"/>
</dbReference>
<dbReference type="Proteomes" id="UP000252182">
    <property type="component" value="Chromosome"/>
</dbReference>
<proteinExistence type="predicted"/>
<dbReference type="EMBL" id="CP031124">
    <property type="protein sequence ID" value="AXF85556.1"/>
    <property type="molecule type" value="Genomic_DNA"/>
</dbReference>
<reference evidence="2" key="1">
    <citation type="submission" date="2018-07" db="EMBL/GenBank/DDBJ databases">
        <authorList>
            <person name="Kim H."/>
        </authorList>
    </citation>
    <scope>NUCLEOTIDE SEQUENCE [LARGE SCALE GENOMIC DNA]</scope>
    <source>
        <strain evidence="2">F02</strain>
    </source>
</reference>
<accession>A0A345DB18</accession>
<dbReference type="Pfam" id="PF04325">
    <property type="entry name" value="DUF465"/>
    <property type="match status" value="1"/>
</dbReference>
<evidence type="ECO:0008006" key="3">
    <source>
        <dbReference type="Google" id="ProtNLM"/>
    </source>
</evidence>
<keyword evidence="2" id="KW-1185">Reference proteome</keyword>
<name>A0A345DB18_9BURK</name>
<protein>
    <recommendedName>
        <fullName evidence="3">DUF465 domain-containing protein</fullName>
    </recommendedName>
</protein>
<dbReference type="KEGG" id="hyf:DTO96_101287"/>
<evidence type="ECO:0000313" key="1">
    <source>
        <dbReference type="EMBL" id="AXF85556.1"/>
    </source>
</evidence>
<organism evidence="1 2">
    <name type="scientific">Ephemeroptericola cinctiostellae</name>
    <dbReference type="NCBI Taxonomy" id="2268024"/>
    <lineage>
        <taxon>Bacteria</taxon>
        <taxon>Pseudomonadati</taxon>
        <taxon>Pseudomonadota</taxon>
        <taxon>Betaproteobacteria</taxon>
        <taxon>Burkholderiales</taxon>
        <taxon>Burkholderiaceae</taxon>
        <taxon>Ephemeroptericola</taxon>
    </lineage>
</organism>
<evidence type="ECO:0000313" key="2">
    <source>
        <dbReference type="Proteomes" id="UP000252182"/>
    </source>
</evidence>
<gene>
    <name evidence="1" type="ORF">DTO96_101287</name>
</gene>
<dbReference type="AlphaFoldDB" id="A0A345DB18"/>
<dbReference type="InterPro" id="IPR038444">
    <property type="entry name" value="DUF465_sf"/>
</dbReference>
<dbReference type="RefSeq" id="WP_192878959.1">
    <property type="nucleotide sequence ID" value="NZ_CP031124.1"/>
</dbReference>